<feature type="compositionally biased region" description="Polar residues" evidence="1">
    <location>
        <begin position="867"/>
        <end position="877"/>
    </location>
</feature>
<evidence type="ECO:0000313" key="2">
    <source>
        <dbReference type="EMBL" id="KAL1902720.1"/>
    </source>
</evidence>
<feature type="compositionally biased region" description="Polar residues" evidence="1">
    <location>
        <begin position="45"/>
        <end position="54"/>
    </location>
</feature>
<comment type="caution">
    <text evidence="2">The sequence shown here is derived from an EMBL/GenBank/DDBJ whole genome shotgun (WGS) entry which is preliminary data.</text>
</comment>
<feature type="compositionally biased region" description="Acidic residues" evidence="1">
    <location>
        <begin position="710"/>
        <end position="726"/>
    </location>
</feature>
<feature type="region of interest" description="Disordered" evidence="1">
    <location>
        <begin position="420"/>
        <end position="571"/>
    </location>
</feature>
<dbReference type="InterPro" id="IPR038014">
    <property type="entry name" value="Ies1"/>
</dbReference>
<feature type="compositionally biased region" description="Gly residues" evidence="1">
    <location>
        <begin position="467"/>
        <end position="477"/>
    </location>
</feature>
<feature type="compositionally biased region" description="Basic and acidic residues" evidence="1">
    <location>
        <begin position="13"/>
        <end position="25"/>
    </location>
</feature>
<feature type="region of interest" description="Disordered" evidence="1">
    <location>
        <begin position="707"/>
        <end position="730"/>
    </location>
</feature>
<protein>
    <recommendedName>
        <fullName evidence="4">Ino eighty subunit 1</fullName>
    </recommendedName>
</protein>
<feature type="compositionally biased region" description="Low complexity" evidence="1">
    <location>
        <begin position="396"/>
        <end position="408"/>
    </location>
</feature>
<organism evidence="2 3">
    <name type="scientific">Sporothrix stenoceras</name>
    <dbReference type="NCBI Taxonomy" id="5173"/>
    <lineage>
        <taxon>Eukaryota</taxon>
        <taxon>Fungi</taxon>
        <taxon>Dikarya</taxon>
        <taxon>Ascomycota</taxon>
        <taxon>Pezizomycotina</taxon>
        <taxon>Sordariomycetes</taxon>
        <taxon>Sordariomycetidae</taxon>
        <taxon>Ophiostomatales</taxon>
        <taxon>Ophiostomataceae</taxon>
        <taxon>Sporothrix</taxon>
    </lineage>
</organism>
<keyword evidence="3" id="KW-1185">Reference proteome</keyword>
<dbReference type="EMBL" id="JAWCUI010000004">
    <property type="protein sequence ID" value="KAL1902720.1"/>
    <property type="molecule type" value="Genomic_DNA"/>
</dbReference>
<feature type="region of interest" description="Disordered" evidence="1">
    <location>
        <begin position="380"/>
        <end position="408"/>
    </location>
</feature>
<feature type="compositionally biased region" description="Acidic residues" evidence="1">
    <location>
        <begin position="912"/>
        <end position="928"/>
    </location>
</feature>
<dbReference type="PANTHER" id="PTHR37287:SF1">
    <property type="entry name" value="INO EIGHTY SUBUNIT 1"/>
    <property type="match status" value="1"/>
</dbReference>
<sequence length="942" mass="102362">MASPSSAVSTTEVEPRTSPARDERSFANNNLTEDEASDRDDGTPRNVSRNTSRMVGTPDVQERRGGAGGGRGGRGRGGRDSSAAGGPGGPGMFKDPSAIGKIRHLKKEDGEPLWRFDIQYDFLRAIFDDDHRVFTNSYEPDTMPKQCFADLYIDTMARSSKTSKILHDKLLTDREAAKNMAMVCLLVNIGRMNTTLNFFPEMRAQLRTYHAIPSLQANEKLLDYKQLQDAPRLKSILKGGTEDRAEPRSLDILKETDVPRTNPVNLLFLICNNASKVAELHFPPGREFHDLIMKTNLTSESRARAFLWIVWFYLESDFTEEGCEENPFGAGVDYGIDVANQGVPVMVEMTPEEEAQENIDTPVERAFGLSKKSLRAKILHDEQFVEMPPHKRSSRPSRPSAAATAAAAAKEAAAVKEAAAELAGGGGTDNERSVPPAILPRIRPSKHESDLESMRSTPPPRSLIRSFGGGGGAGGATGSARRGGPHKFSLGDGGGPSPVRQPPLIQQLHQQQQMQQTRRKRKQVKPEGGRGSRHRREEDDDDEDDDRANTSVAPSRKPRPPTAHQIAVENNRKQRIEYLLSRGMHRKHHRSRKTRRTEGAIVRALRRLEEVEDPFENSEDESNLSFNRDLFTFMLGAPQSMATGNEFRERGFHGLVQLKSEPEDFGEEVSTYASAMRRACRRLNRWETDGMPKNMVVPTIKRPRVNVPPVEDEYRDPNETEDEQDADTQGMDADASISMSFVETTPAAKKRRTVGATGQVPAVAALSRGGRGGRTSTGRIPSNTPAAISARRRRAAKAAAALAAANGDVTMSDAGTRHGSAAPGAGDDGAGDEDATALASGAEGEGDAEGGEGGDDAGDDTEDVASVSATPPVNKTRVTIKKKTPGPSGLSASTSSRPRASGGRSSKVKREDDDDDETVNNDDDDELNDVDKALLGMGSDSE</sequence>
<proteinExistence type="predicted"/>
<feature type="compositionally biased region" description="Low complexity" evidence="1">
    <location>
        <begin position="891"/>
        <end position="905"/>
    </location>
</feature>
<feature type="region of interest" description="Disordered" evidence="1">
    <location>
        <begin position="764"/>
        <end position="789"/>
    </location>
</feature>
<evidence type="ECO:0000313" key="3">
    <source>
        <dbReference type="Proteomes" id="UP001583186"/>
    </source>
</evidence>
<feature type="compositionally biased region" description="Polar residues" evidence="1">
    <location>
        <begin position="1"/>
        <end position="12"/>
    </location>
</feature>
<reference evidence="2 3" key="1">
    <citation type="journal article" date="2024" name="IMA Fungus">
        <title>IMA Genome - F19 : A genome assembly and annotation guide to empower mycologists, including annotated draft genome sequences of Ceratocystis pirilliformis, Diaporthe australafricana, Fusarium ophioides, Paecilomyces lecythidis, and Sporothrix stenoceras.</title>
        <authorList>
            <person name="Aylward J."/>
            <person name="Wilson A.M."/>
            <person name="Visagie C.M."/>
            <person name="Spraker J."/>
            <person name="Barnes I."/>
            <person name="Buitendag C."/>
            <person name="Ceriani C."/>
            <person name="Del Mar Angel L."/>
            <person name="du Plessis D."/>
            <person name="Fuchs T."/>
            <person name="Gasser K."/>
            <person name="Kramer D."/>
            <person name="Li W."/>
            <person name="Munsamy K."/>
            <person name="Piso A."/>
            <person name="Price J.L."/>
            <person name="Sonnekus B."/>
            <person name="Thomas C."/>
            <person name="van der Nest A."/>
            <person name="van Dijk A."/>
            <person name="van Heerden A."/>
            <person name="van Vuuren N."/>
            <person name="Yilmaz N."/>
            <person name="Duong T.A."/>
            <person name="van der Merwe N.A."/>
            <person name="Wingfield M.J."/>
            <person name="Wingfield B.D."/>
        </authorList>
    </citation>
    <scope>NUCLEOTIDE SEQUENCE [LARGE SCALE GENOMIC DNA]</scope>
    <source>
        <strain evidence="2 3">CMW 5346</strain>
    </source>
</reference>
<feature type="compositionally biased region" description="Low complexity" evidence="1">
    <location>
        <begin position="502"/>
        <end position="516"/>
    </location>
</feature>
<accession>A0ABR3ZQM8</accession>
<dbReference type="Proteomes" id="UP001583186">
    <property type="component" value="Unassembled WGS sequence"/>
</dbReference>
<name>A0ABR3ZQM8_9PEZI</name>
<dbReference type="PANTHER" id="PTHR37287">
    <property type="entry name" value="INO EIGHTY SUBUNIT 1"/>
    <property type="match status" value="1"/>
</dbReference>
<gene>
    <name evidence="2" type="ORF">Sste5346_001163</name>
</gene>
<feature type="region of interest" description="Disordered" evidence="1">
    <location>
        <begin position="803"/>
        <end position="942"/>
    </location>
</feature>
<evidence type="ECO:0008006" key="4">
    <source>
        <dbReference type="Google" id="ProtNLM"/>
    </source>
</evidence>
<feature type="region of interest" description="Disordered" evidence="1">
    <location>
        <begin position="1"/>
        <end position="97"/>
    </location>
</feature>
<feature type="compositionally biased region" description="Acidic residues" evidence="1">
    <location>
        <begin position="844"/>
        <end position="863"/>
    </location>
</feature>
<evidence type="ECO:0000256" key="1">
    <source>
        <dbReference type="SAM" id="MobiDB-lite"/>
    </source>
</evidence>